<dbReference type="OMA" id="WCNIYAS"/>
<evidence type="ECO:0000313" key="2">
    <source>
        <dbReference type="Proteomes" id="UP000075243"/>
    </source>
</evidence>
<evidence type="ECO:0000313" key="1">
    <source>
        <dbReference type="EMBL" id="KYP33295.1"/>
    </source>
</evidence>
<proteinExistence type="predicted"/>
<organism evidence="1 2">
    <name type="scientific">Cajanus cajan</name>
    <name type="common">Pigeon pea</name>
    <name type="synonym">Cajanus indicus</name>
    <dbReference type="NCBI Taxonomy" id="3821"/>
    <lineage>
        <taxon>Eukaryota</taxon>
        <taxon>Viridiplantae</taxon>
        <taxon>Streptophyta</taxon>
        <taxon>Embryophyta</taxon>
        <taxon>Tracheophyta</taxon>
        <taxon>Spermatophyta</taxon>
        <taxon>Magnoliopsida</taxon>
        <taxon>eudicotyledons</taxon>
        <taxon>Gunneridae</taxon>
        <taxon>Pentapetalae</taxon>
        <taxon>rosids</taxon>
        <taxon>fabids</taxon>
        <taxon>Fabales</taxon>
        <taxon>Fabaceae</taxon>
        <taxon>Papilionoideae</taxon>
        <taxon>50 kb inversion clade</taxon>
        <taxon>NPAAA clade</taxon>
        <taxon>indigoferoid/millettioid clade</taxon>
        <taxon>Phaseoleae</taxon>
        <taxon>Cajanus</taxon>
    </lineage>
</organism>
<dbReference type="AlphaFoldDB" id="A0A151QSP9"/>
<gene>
    <name evidence="1" type="ORF">KK1_045863</name>
</gene>
<name>A0A151QSP9_CAJCA</name>
<reference evidence="1" key="1">
    <citation type="journal article" date="2012" name="Nat. Biotechnol.">
        <title>Draft genome sequence of pigeonpea (Cajanus cajan), an orphan legume crop of resource-poor farmers.</title>
        <authorList>
            <person name="Varshney R.K."/>
            <person name="Chen W."/>
            <person name="Li Y."/>
            <person name="Bharti A.K."/>
            <person name="Saxena R.K."/>
            <person name="Schlueter J.A."/>
            <person name="Donoghue M.T."/>
            <person name="Azam S."/>
            <person name="Fan G."/>
            <person name="Whaley A.M."/>
            <person name="Farmer A.D."/>
            <person name="Sheridan J."/>
            <person name="Iwata A."/>
            <person name="Tuteja R."/>
            <person name="Penmetsa R.V."/>
            <person name="Wu W."/>
            <person name="Upadhyaya H.D."/>
            <person name="Yang S.P."/>
            <person name="Shah T."/>
            <person name="Saxena K.B."/>
            <person name="Michael T."/>
            <person name="McCombie W.R."/>
            <person name="Yang B."/>
            <person name="Zhang G."/>
            <person name="Yang H."/>
            <person name="Wang J."/>
            <person name="Spillane C."/>
            <person name="Cook D.R."/>
            <person name="May G.D."/>
            <person name="Xu X."/>
            <person name="Jackson S.A."/>
        </authorList>
    </citation>
    <scope>NUCLEOTIDE SEQUENCE [LARGE SCALE GENOMIC DNA]</scope>
</reference>
<sequence>MRKEHGGMGFRHFHGFNLAMLGKQGWKLLTNPHAIFTRVFKEKYFPRGDFLGAHLGHNPSYVWCNIYASQVVVKNGTCWCVRNGSSINVWKDPWLHTPDNPYISSPTPPGYDQFMVRDLINLPFGRWN</sequence>
<protein>
    <submittedName>
        <fullName evidence="1">Uncharacterized protein</fullName>
    </submittedName>
</protein>
<dbReference type="EMBL" id="KQ484931">
    <property type="protein sequence ID" value="KYP33295.1"/>
    <property type="molecule type" value="Genomic_DNA"/>
</dbReference>
<keyword evidence="2" id="KW-1185">Reference proteome</keyword>
<accession>A0A151QSP9</accession>
<dbReference type="Proteomes" id="UP000075243">
    <property type="component" value="Unassembled WGS sequence"/>
</dbReference>
<dbReference type="Gramene" id="C.cajan_43118.t">
    <property type="protein sequence ID" value="C.cajan_43118.t.cds1"/>
    <property type="gene ID" value="C.cajan_43118"/>
</dbReference>